<keyword evidence="2" id="KW-0472">Membrane</keyword>
<evidence type="ECO:0000313" key="4">
    <source>
        <dbReference type="Proteomes" id="UP001595947"/>
    </source>
</evidence>
<sequence>MSRPADLQAPVDRPLSPHAGPGARPSAAPLDRDRRRRTRRRSAVLAGAGALLAGVIGFAASATALPTGESWGAELAVSGGDDTNVRLVNGAVRLVAPSTEKARSEGVMLLAPRRPAVPANAVTTELTADLPPGTAARVDVRSILPDGAWSPWFPTKDDVRTVLPAMTTQVQARIVMLGGSGAVSPAVERLWLTTASTAAAPAATPVPTTSTAAPAPGTVAPTTTKPPVTTTKPAAPTTTVIPIKPSTPTKPPAPAPAAAGRIWTADVTKQGLGMFKDTPWNMVGAKKPTVVDATGLPGRKALRFTMPGGGTRAEIEPNVDNFTEGQDRFVRLSVRLADGFPVNTDSWQLITQFKNEGTGSPPLELRIGKGNFVLSGGFGRPGGSRSFDKVIGPAVPGKVVTVVLRVKFSSDPSKGVVDAWLDGQQRFAGFKPPGGTLYPGMYSYWKLGLYRDKGIGTPATYELSDAMLGSSYAAVTTG</sequence>
<reference evidence="4" key="1">
    <citation type="journal article" date="2019" name="Int. J. Syst. Evol. Microbiol.">
        <title>The Global Catalogue of Microorganisms (GCM) 10K type strain sequencing project: providing services to taxonomists for standard genome sequencing and annotation.</title>
        <authorList>
            <consortium name="The Broad Institute Genomics Platform"/>
            <consortium name="The Broad Institute Genome Sequencing Center for Infectious Disease"/>
            <person name="Wu L."/>
            <person name="Ma J."/>
        </authorList>
    </citation>
    <scope>NUCLEOTIDE SEQUENCE [LARGE SCALE GENOMIC DNA]</scope>
    <source>
        <strain evidence="4">CGMCC 4.7093</strain>
    </source>
</reference>
<dbReference type="RefSeq" id="WP_378035714.1">
    <property type="nucleotide sequence ID" value="NZ_JBHSIV010000007.1"/>
</dbReference>
<comment type="caution">
    <text evidence="3">The sequence shown here is derived from an EMBL/GenBank/DDBJ whole genome shotgun (WGS) entry which is preliminary data.</text>
</comment>
<dbReference type="GO" id="GO:0016829">
    <property type="term" value="F:lyase activity"/>
    <property type="evidence" value="ECO:0007669"/>
    <property type="project" value="UniProtKB-KW"/>
</dbReference>
<keyword evidence="4" id="KW-1185">Reference proteome</keyword>
<dbReference type="Proteomes" id="UP001595947">
    <property type="component" value="Unassembled WGS sequence"/>
</dbReference>
<keyword evidence="2" id="KW-0812">Transmembrane</keyword>
<name>A0ABV9YP81_9PSEU</name>
<evidence type="ECO:0000256" key="2">
    <source>
        <dbReference type="SAM" id="Phobius"/>
    </source>
</evidence>
<dbReference type="EMBL" id="JBHSIV010000007">
    <property type="protein sequence ID" value="MFC5062366.1"/>
    <property type="molecule type" value="Genomic_DNA"/>
</dbReference>
<accession>A0ABV9YP81</accession>
<evidence type="ECO:0000256" key="1">
    <source>
        <dbReference type="SAM" id="MobiDB-lite"/>
    </source>
</evidence>
<protein>
    <submittedName>
        <fullName evidence="3">Polysaccharide lyase</fullName>
    </submittedName>
</protein>
<proteinExistence type="predicted"/>
<keyword evidence="3" id="KW-0456">Lyase</keyword>
<evidence type="ECO:0000313" key="3">
    <source>
        <dbReference type="EMBL" id="MFC5062366.1"/>
    </source>
</evidence>
<feature type="region of interest" description="Disordered" evidence="1">
    <location>
        <begin position="1"/>
        <end position="41"/>
    </location>
</feature>
<feature type="transmembrane region" description="Helical" evidence="2">
    <location>
        <begin position="42"/>
        <end position="60"/>
    </location>
</feature>
<dbReference type="Pfam" id="PF14099">
    <property type="entry name" value="Polysacc_lyase"/>
    <property type="match status" value="1"/>
</dbReference>
<keyword evidence="2" id="KW-1133">Transmembrane helix</keyword>
<feature type="region of interest" description="Disordered" evidence="1">
    <location>
        <begin position="203"/>
        <end position="257"/>
    </location>
</feature>
<feature type="compositionally biased region" description="Low complexity" evidence="1">
    <location>
        <begin position="203"/>
        <end position="247"/>
    </location>
</feature>
<dbReference type="Gene3D" id="2.60.120.200">
    <property type="match status" value="1"/>
</dbReference>
<dbReference type="InterPro" id="IPR025975">
    <property type="entry name" value="Polysacc_lyase"/>
</dbReference>
<gene>
    <name evidence="3" type="ORF">ACFPBZ_09130</name>
</gene>
<organism evidence="3 4">
    <name type="scientific">Actinomycetospora atypica</name>
    <dbReference type="NCBI Taxonomy" id="1290095"/>
    <lineage>
        <taxon>Bacteria</taxon>
        <taxon>Bacillati</taxon>
        <taxon>Actinomycetota</taxon>
        <taxon>Actinomycetes</taxon>
        <taxon>Pseudonocardiales</taxon>
        <taxon>Pseudonocardiaceae</taxon>
        <taxon>Actinomycetospora</taxon>
    </lineage>
</organism>